<evidence type="ECO:0000256" key="3">
    <source>
        <dbReference type="ARBA" id="ARBA00008684"/>
    </source>
</evidence>
<keyword evidence="13 25" id="KW-0547">Nucleotide-binding</keyword>
<dbReference type="InterPro" id="IPR008271">
    <property type="entry name" value="Ser/Thr_kinase_AS"/>
</dbReference>
<gene>
    <name evidence="29" type="primary">LOC103709798</name>
</gene>
<keyword evidence="18" id="KW-0675">Receptor</keyword>
<evidence type="ECO:0000256" key="13">
    <source>
        <dbReference type="ARBA" id="ARBA00022741"/>
    </source>
</evidence>
<dbReference type="KEGG" id="pda:103709798"/>
<dbReference type="InterPro" id="IPR017441">
    <property type="entry name" value="Protein_kinase_ATP_BS"/>
</dbReference>
<dbReference type="GeneID" id="103709798"/>
<dbReference type="SMART" id="SM00220">
    <property type="entry name" value="S_TKc"/>
    <property type="match status" value="1"/>
</dbReference>
<evidence type="ECO:0000256" key="2">
    <source>
        <dbReference type="ARBA" id="ARBA00004389"/>
    </source>
</evidence>
<evidence type="ECO:0000259" key="27">
    <source>
        <dbReference type="PROSITE" id="PS50011"/>
    </source>
</evidence>
<proteinExistence type="inferred from homology"/>
<dbReference type="GO" id="GO:0005524">
    <property type="term" value="F:ATP binding"/>
    <property type="evidence" value="ECO:0007669"/>
    <property type="project" value="UniProtKB-UniRule"/>
</dbReference>
<dbReference type="FunFam" id="3.80.10.10:FF:001158">
    <property type="entry name" value="Leucine-rich repeat protein kinase family protein"/>
    <property type="match status" value="1"/>
</dbReference>
<evidence type="ECO:0000256" key="6">
    <source>
        <dbReference type="ARBA" id="ARBA00022527"/>
    </source>
</evidence>
<evidence type="ECO:0000256" key="4">
    <source>
        <dbReference type="ARBA" id="ARBA00012513"/>
    </source>
</evidence>
<comment type="catalytic activity">
    <reaction evidence="20">
        <text>L-threonyl-[protein] + ATP = O-phospho-L-threonyl-[protein] + ADP + H(+)</text>
        <dbReference type="Rhea" id="RHEA:46608"/>
        <dbReference type="Rhea" id="RHEA-COMP:11060"/>
        <dbReference type="Rhea" id="RHEA-COMP:11605"/>
        <dbReference type="ChEBI" id="CHEBI:15378"/>
        <dbReference type="ChEBI" id="CHEBI:30013"/>
        <dbReference type="ChEBI" id="CHEBI:30616"/>
        <dbReference type="ChEBI" id="CHEBI:61977"/>
        <dbReference type="ChEBI" id="CHEBI:456216"/>
        <dbReference type="EC" id="2.7.11.1"/>
    </reaction>
</comment>
<evidence type="ECO:0000256" key="24">
    <source>
        <dbReference type="ARBA" id="ARBA00072040"/>
    </source>
</evidence>
<evidence type="ECO:0000256" key="25">
    <source>
        <dbReference type="PROSITE-ProRule" id="PRU10141"/>
    </source>
</evidence>
<dbReference type="FunFam" id="3.80.10.10:FF:000288">
    <property type="entry name" value="LRR receptor-like serine/threonine-protein kinase EFR"/>
    <property type="match status" value="1"/>
</dbReference>
<evidence type="ECO:0000256" key="16">
    <source>
        <dbReference type="ARBA" id="ARBA00022989"/>
    </source>
</evidence>
<protein>
    <recommendedName>
        <fullName evidence="24">Receptor kinase-like protein Xa21</fullName>
        <ecNumber evidence="4">2.7.11.1</ecNumber>
    </recommendedName>
</protein>
<keyword evidence="11" id="KW-0732">Signal</keyword>
<keyword evidence="14" id="KW-0418">Kinase</keyword>
<keyword evidence="28" id="KW-1185">Reference proteome</keyword>
<dbReference type="InterPro" id="IPR013210">
    <property type="entry name" value="LRR_N_plant-typ"/>
</dbReference>
<dbReference type="InterPro" id="IPR032675">
    <property type="entry name" value="LRR_dom_sf"/>
</dbReference>
<comment type="catalytic activity">
    <reaction evidence="21">
        <text>L-seryl-[protein] + ATP = O-phospho-L-seryl-[protein] + ADP + H(+)</text>
        <dbReference type="Rhea" id="RHEA:17989"/>
        <dbReference type="Rhea" id="RHEA-COMP:9863"/>
        <dbReference type="Rhea" id="RHEA-COMP:11604"/>
        <dbReference type="ChEBI" id="CHEBI:15378"/>
        <dbReference type="ChEBI" id="CHEBI:29999"/>
        <dbReference type="ChEBI" id="CHEBI:30616"/>
        <dbReference type="ChEBI" id="CHEBI:83421"/>
        <dbReference type="ChEBI" id="CHEBI:456216"/>
        <dbReference type="EC" id="2.7.11.1"/>
    </reaction>
</comment>
<keyword evidence="16 26" id="KW-1133">Transmembrane helix</keyword>
<dbReference type="Gene3D" id="3.30.200.20">
    <property type="entry name" value="Phosphorylase Kinase, domain 1"/>
    <property type="match status" value="1"/>
</dbReference>
<dbReference type="PROSITE" id="PS50011">
    <property type="entry name" value="PROTEIN_KINASE_DOM"/>
    <property type="match status" value="1"/>
</dbReference>
<feature type="transmembrane region" description="Helical" evidence="26">
    <location>
        <begin position="20"/>
        <end position="38"/>
    </location>
</feature>
<comment type="subcellular location">
    <subcellularLocation>
        <location evidence="1">Cell membrane</location>
        <topology evidence="1">Single-pass type I membrane protein</topology>
    </subcellularLocation>
    <subcellularLocation>
        <location evidence="2">Endoplasmic reticulum membrane</location>
        <topology evidence="2">Single-pass membrane protein</topology>
    </subcellularLocation>
</comment>
<reference evidence="29" key="2">
    <citation type="submission" date="2025-08" db="UniProtKB">
        <authorList>
            <consortium name="RefSeq"/>
        </authorList>
    </citation>
    <scope>IDENTIFICATION</scope>
    <source>
        <tissue evidence="29">Young leaves</tissue>
    </source>
</reference>
<evidence type="ECO:0000256" key="11">
    <source>
        <dbReference type="ARBA" id="ARBA00022729"/>
    </source>
</evidence>
<dbReference type="AlphaFoldDB" id="A0A8B7C7Q6"/>
<reference evidence="28" key="1">
    <citation type="journal article" date="2019" name="Nat. Commun.">
        <title>Genome-wide association mapping of date palm fruit traits.</title>
        <authorList>
            <person name="Hazzouri K.M."/>
            <person name="Gros-Balthazard M."/>
            <person name="Flowers J.M."/>
            <person name="Copetti D."/>
            <person name="Lemansour A."/>
            <person name="Lebrun M."/>
            <person name="Masmoudi K."/>
            <person name="Ferrand S."/>
            <person name="Dhar M.I."/>
            <person name="Fresquez Z.A."/>
            <person name="Rosas U."/>
            <person name="Zhang J."/>
            <person name="Talag J."/>
            <person name="Lee S."/>
            <person name="Kudrna D."/>
            <person name="Powell R.F."/>
            <person name="Leitch I.J."/>
            <person name="Krueger R.R."/>
            <person name="Wing R.A."/>
            <person name="Amiri K.M.A."/>
            <person name="Purugganan M.D."/>
        </authorList>
    </citation>
    <scope>NUCLEOTIDE SEQUENCE [LARGE SCALE GENOMIC DNA]</scope>
    <source>
        <strain evidence="28">cv. Khalas</strain>
    </source>
</reference>
<dbReference type="Pfam" id="PF23598">
    <property type="entry name" value="LRR_14"/>
    <property type="match status" value="1"/>
</dbReference>
<dbReference type="Pfam" id="PF13855">
    <property type="entry name" value="LRR_8"/>
    <property type="match status" value="1"/>
</dbReference>
<dbReference type="RefSeq" id="XP_008793516.3">
    <property type="nucleotide sequence ID" value="XM_008795294.4"/>
</dbReference>
<comment type="similarity">
    <text evidence="3">Belongs to the protein kinase superfamily. Ser/Thr protein kinase family.</text>
</comment>
<evidence type="ECO:0000256" key="9">
    <source>
        <dbReference type="ARBA" id="ARBA00022679"/>
    </source>
</evidence>
<dbReference type="GO" id="GO:0005789">
    <property type="term" value="C:endoplasmic reticulum membrane"/>
    <property type="evidence" value="ECO:0007669"/>
    <property type="project" value="UniProtKB-SubCell"/>
</dbReference>
<keyword evidence="17 26" id="KW-0472">Membrane</keyword>
<dbReference type="PANTHER" id="PTHR27000">
    <property type="entry name" value="LEUCINE-RICH REPEAT RECEPTOR-LIKE PROTEIN KINASE FAMILY PROTEIN-RELATED"/>
    <property type="match status" value="1"/>
</dbReference>
<feature type="binding site" evidence="25">
    <location>
        <position position="759"/>
    </location>
    <ligand>
        <name>ATP</name>
        <dbReference type="ChEBI" id="CHEBI:30616"/>
    </ligand>
</feature>
<evidence type="ECO:0000256" key="23">
    <source>
        <dbReference type="ARBA" id="ARBA00056628"/>
    </source>
</evidence>
<evidence type="ECO:0000256" key="5">
    <source>
        <dbReference type="ARBA" id="ARBA00022475"/>
    </source>
</evidence>
<dbReference type="PROSITE" id="PS00108">
    <property type="entry name" value="PROTEIN_KINASE_ST"/>
    <property type="match status" value="1"/>
</dbReference>
<evidence type="ECO:0000256" key="7">
    <source>
        <dbReference type="ARBA" id="ARBA00022553"/>
    </source>
</evidence>
<evidence type="ECO:0000256" key="10">
    <source>
        <dbReference type="ARBA" id="ARBA00022692"/>
    </source>
</evidence>
<evidence type="ECO:0000313" key="28">
    <source>
        <dbReference type="Proteomes" id="UP000228380"/>
    </source>
</evidence>
<dbReference type="FunFam" id="3.30.200.20:FF:000432">
    <property type="entry name" value="LRR receptor-like serine/threonine-protein kinase EFR"/>
    <property type="match status" value="1"/>
</dbReference>
<accession>A0A8B7C7Q6</accession>
<keyword evidence="15 25" id="KW-0067">ATP-binding</keyword>
<dbReference type="OrthoDB" id="676979at2759"/>
<dbReference type="PROSITE" id="PS00107">
    <property type="entry name" value="PROTEIN_KINASE_ATP"/>
    <property type="match status" value="1"/>
</dbReference>
<comment type="function">
    <text evidence="23">The processed protein kinase Xa21 chain released by protein cleavage after X.oryzae pv. oryzae protein Ax21 detection translocates into the nucleus where it can bind and regulate WRKY62, a transcription factor. Confers resistance to the bacterial pathogen X.oryzae pv. oryzae (Xoo).</text>
</comment>
<keyword evidence="5" id="KW-1003">Cell membrane</keyword>
<dbReference type="InterPro" id="IPR011009">
    <property type="entry name" value="Kinase-like_dom_sf"/>
</dbReference>
<dbReference type="FunFam" id="1.10.510.10:FF:000358">
    <property type="entry name" value="Putative leucine-rich repeat receptor-like serine/threonine-protein kinase"/>
    <property type="match status" value="1"/>
</dbReference>
<keyword evidence="7" id="KW-0597">Phosphoprotein</keyword>
<keyword evidence="12" id="KW-0677">Repeat</keyword>
<dbReference type="CDD" id="cd14066">
    <property type="entry name" value="STKc_IRAK"/>
    <property type="match status" value="1"/>
</dbReference>
<dbReference type="InterPro" id="IPR003591">
    <property type="entry name" value="Leu-rich_rpt_typical-subtyp"/>
</dbReference>
<feature type="transmembrane region" description="Helical" evidence="26">
    <location>
        <begin position="671"/>
        <end position="692"/>
    </location>
</feature>
<evidence type="ECO:0000256" key="20">
    <source>
        <dbReference type="ARBA" id="ARBA00047899"/>
    </source>
</evidence>
<organism evidence="28 29">
    <name type="scientific">Phoenix dactylifera</name>
    <name type="common">Date palm</name>
    <dbReference type="NCBI Taxonomy" id="42345"/>
    <lineage>
        <taxon>Eukaryota</taxon>
        <taxon>Viridiplantae</taxon>
        <taxon>Streptophyta</taxon>
        <taxon>Embryophyta</taxon>
        <taxon>Tracheophyta</taxon>
        <taxon>Spermatophyta</taxon>
        <taxon>Magnoliopsida</taxon>
        <taxon>Liliopsida</taxon>
        <taxon>Arecaceae</taxon>
        <taxon>Coryphoideae</taxon>
        <taxon>Phoeniceae</taxon>
        <taxon>Phoenix</taxon>
    </lineage>
</organism>
<dbReference type="PRINTS" id="PR00019">
    <property type="entry name" value="LEURICHRPT"/>
</dbReference>
<keyword evidence="6" id="KW-0723">Serine/threonine-protein kinase</keyword>
<dbReference type="Gene3D" id="3.80.10.10">
    <property type="entry name" value="Ribonuclease Inhibitor"/>
    <property type="match status" value="3"/>
</dbReference>
<evidence type="ECO:0000256" key="21">
    <source>
        <dbReference type="ARBA" id="ARBA00048679"/>
    </source>
</evidence>
<name>A0A8B7C7Q6_PHODC</name>
<dbReference type="InterPro" id="IPR055414">
    <property type="entry name" value="LRR_R13L4/SHOC2-like"/>
</dbReference>
<dbReference type="Pfam" id="PF00560">
    <property type="entry name" value="LRR_1"/>
    <property type="match status" value="5"/>
</dbReference>
<dbReference type="SUPFAM" id="SSF56112">
    <property type="entry name" value="Protein kinase-like (PK-like)"/>
    <property type="match status" value="1"/>
</dbReference>
<feature type="domain" description="Protein kinase" evidence="27">
    <location>
        <begin position="730"/>
        <end position="1040"/>
    </location>
</feature>
<dbReference type="FunFam" id="3.80.10.10:FF:000275">
    <property type="entry name" value="Leucine-rich repeat receptor-like protein kinase"/>
    <property type="match status" value="1"/>
</dbReference>
<evidence type="ECO:0000256" key="19">
    <source>
        <dbReference type="ARBA" id="ARBA00023180"/>
    </source>
</evidence>
<keyword evidence="9" id="KW-0808">Transferase</keyword>
<evidence type="ECO:0000256" key="17">
    <source>
        <dbReference type="ARBA" id="ARBA00023136"/>
    </source>
</evidence>
<dbReference type="InterPro" id="IPR000719">
    <property type="entry name" value="Prot_kinase_dom"/>
</dbReference>
<dbReference type="SMART" id="SM00369">
    <property type="entry name" value="LRR_TYP"/>
    <property type="match status" value="11"/>
</dbReference>
<dbReference type="Pfam" id="PF07714">
    <property type="entry name" value="PK_Tyr_Ser-Thr"/>
    <property type="match status" value="1"/>
</dbReference>
<evidence type="ECO:0000256" key="8">
    <source>
        <dbReference type="ARBA" id="ARBA00022614"/>
    </source>
</evidence>
<dbReference type="SUPFAM" id="SSF52058">
    <property type="entry name" value="L domain-like"/>
    <property type="match status" value="2"/>
</dbReference>
<dbReference type="GO" id="GO:0004674">
    <property type="term" value="F:protein serine/threonine kinase activity"/>
    <property type="evidence" value="ECO:0007669"/>
    <property type="project" value="UniProtKB-KW"/>
</dbReference>
<dbReference type="Pfam" id="PF08263">
    <property type="entry name" value="LRRNT_2"/>
    <property type="match status" value="1"/>
</dbReference>
<evidence type="ECO:0000313" key="29">
    <source>
        <dbReference type="RefSeq" id="XP_008793516.3"/>
    </source>
</evidence>
<evidence type="ECO:0000256" key="18">
    <source>
        <dbReference type="ARBA" id="ARBA00023170"/>
    </source>
</evidence>
<evidence type="ECO:0000256" key="1">
    <source>
        <dbReference type="ARBA" id="ARBA00004251"/>
    </source>
</evidence>
<dbReference type="EC" id="2.7.11.1" evidence="4"/>
<keyword evidence="10 26" id="KW-0812">Transmembrane</keyword>
<dbReference type="GO" id="GO:0005886">
    <property type="term" value="C:plasma membrane"/>
    <property type="evidence" value="ECO:0007669"/>
    <property type="project" value="UniProtKB-SubCell"/>
</dbReference>
<dbReference type="Proteomes" id="UP000228380">
    <property type="component" value="Chromosome 8"/>
</dbReference>
<evidence type="ECO:0000256" key="15">
    <source>
        <dbReference type="ARBA" id="ARBA00022840"/>
    </source>
</evidence>
<dbReference type="InterPro" id="IPR001245">
    <property type="entry name" value="Ser-Thr/Tyr_kinase_cat_dom"/>
</dbReference>
<dbReference type="PANTHER" id="PTHR27000:SF733">
    <property type="entry name" value="PROTEIN KINASE DOMAIN-CONTAINING PROTEIN"/>
    <property type="match status" value="1"/>
</dbReference>
<keyword evidence="19" id="KW-0325">Glycoprotein</keyword>
<keyword evidence="8" id="KW-0433">Leucine-rich repeat</keyword>
<evidence type="ECO:0000256" key="12">
    <source>
        <dbReference type="ARBA" id="ARBA00022737"/>
    </source>
</evidence>
<evidence type="ECO:0000256" key="22">
    <source>
        <dbReference type="ARBA" id="ARBA00054320"/>
    </source>
</evidence>
<dbReference type="Gene3D" id="1.10.510.10">
    <property type="entry name" value="Transferase(Phosphotransferase) domain 1"/>
    <property type="match status" value="1"/>
</dbReference>
<dbReference type="InterPro" id="IPR001611">
    <property type="entry name" value="Leu-rich_rpt"/>
</dbReference>
<sequence>MAPPLLYCHPREFSVGKFWRPYFSSAIILILGLSYLAFQTSAASTTSKLNGATDDRLALLSFKTLIADRSGALASWSNSTLHHCQWEGVSCGGRRHPERVIALELDNLNLTGSMSPHLGNLTFLRRLHLSMNQLQGPIPQELGRLFRLRSLNLGFNSLEGEIPTNLSSCTDLLSINISNNMLGGSIPAEFGSLSKLTVLDLGGNPLTGGIPSSLGNISSLIGLLLYENDLEGSIPDGLGKLASLQVFHVARNKLSSEIPSSLYNLSSIQIFDAGENRLVGNLPSNMFDNLPNLQMLILDDNQFSGPIPNSLPNASRLVEVDLKDNKFSGTVPSNLGNLKNLYWINLNTNQLEARDAKDWTFLTSLTNCSLLGTLGLANNRLGGELPSSIANLSRKLDLLSMGQNQISGSIPEGIGNLVNLTVFLVNDNRLTGIIPSSIGKLRKLRLLVLPRNNFIGQIPSSIGNLTQLLWLYLEESGLSGTIPAEFGNCKSLQELDLAYNKLSGAIPRELVGLSSLSIFLNLSGNALVGSLPTEVGNLKNLGQLDISENRLSGEIPSTLGDCQSLEYLYMEGNLFQGNIPQALSNLKGLQELDLSHNNLSGPVPEFLGRLSTLLHLDLSFNDLTGEVPKEGVFKNASAVSVLGNDGLCGGIVELNLPSCNTKSSRKKHMSVALKAIIPVISAVLCLVLLLSVCMSRRWVKNCRRTSSPPSIKDQFLRVSYFDLFRATNGFSSSNLIGAGSFGSVYKGVLDSNEQIVAVKVLDLQQRGASKSFMAECEALRNIRHRNLVKILTSCSGVNVNGDDFKALVLEFMPNGSLEKWLHPEESLHSGTRTLNLIQRLNIAIDVASALDYLHHHSQMPIVHCDLKPSNVLLDDDMCAHLSDFGLARILSDEVFKSHEYPSSSVGIRGTIGYIAPEYGLAGQVSTKGDVYSYGILLLEMFTGRRPTDDISKAGLELYKYVEMAFPDRVLDVVDPRLLLWEDHQDARGDFLNNNEARMEEQKCMVSVIRIGLSCSKEDPRERMEMGNVVSEMSATRDMLLRNTRSIYVQ</sequence>
<comment type="function">
    <text evidence="22">Receptor kinase that detects X.oryzae pv. oryzae protein Ax21 to promote innate immunity. Following X.oryzae pv. oryzae protein Ax21 detection, undergoes cleavage, releasing the processed protein kinase Xa21 chain.</text>
</comment>
<evidence type="ECO:0000256" key="26">
    <source>
        <dbReference type="SAM" id="Phobius"/>
    </source>
</evidence>
<evidence type="ECO:0000256" key="14">
    <source>
        <dbReference type="ARBA" id="ARBA00022777"/>
    </source>
</evidence>